<dbReference type="EMBL" id="CP134852">
    <property type="protein sequence ID" value="WNL25546.1"/>
    <property type="molecule type" value="Genomic_DNA"/>
</dbReference>
<evidence type="ECO:0000313" key="4">
    <source>
        <dbReference type="EMBL" id="WNL18134.1"/>
    </source>
</evidence>
<dbReference type="EMBL" id="CP134845">
    <property type="protein sequence ID" value="WNL13860.1"/>
    <property type="molecule type" value="Genomic_DNA"/>
</dbReference>
<dbReference type="AlphaFoldDB" id="A0AA96D0G1"/>
<accession>A0AA96D0G1</accession>
<evidence type="ECO:0000313" key="2">
    <source>
        <dbReference type="EMBL" id="WNL12542.1"/>
    </source>
</evidence>
<reference evidence="2" key="2">
    <citation type="submission" date="2023-09" db="EMBL/GenBank/DDBJ databases">
        <title>Characterization of Arcobacter Isolates from Retail Chicken Sold in Supermarkets in Tbilisi, Georgia.</title>
        <authorList>
            <person name="Matthias R."/>
            <person name="Zautner A.E."/>
        </authorList>
    </citation>
    <scope>NUCLEOTIDE SEQUENCE</scope>
    <source>
        <strain evidence="3">LEO 108</strain>
        <strain evidence="2">LEO 109</strain>
    </source>
</reference>
<evidence type="ECO:0000259" key="1">
    <source>
        <dbReference type="Pfam" id="PF19502"/>
    </source>
</evidence>
<name>A0AA96D0G1_9BACT</name>
<dbReference type="InterPro" id="IPR043519">
    <property type="entry name" value="NT_sf"/>
</dbReference>
<evidence type="ECO:0000313" key="5">
    <source>
        <dbReference type="EMBL" id="WNL20269.1"/>
    </source>
</evidence>
<dbReference type="SUPFAM" id="SSF81301">
    <property type="entry name" value="Nucleotidyltransferase"/>
    <property type="match status" value="1"/>
</dbReference>
<dbReference type="InterPro" id="IPR045792">
    <property type="entry name" value="DUF6036"/>
</dbReference>
<dbReference type="EMBL" id="CP134844">
    <property type="protein sequence ID" value="WNL12542.1"/>
    <property type="molecule type" value="Genomic_DNA"/>
</dbReference>
<dbReference type="Pfam" id="PF19502">
    <property type="entry name" value="DUF6036"/>
    <property type="match status" value="1"/>
</dbReference>
<gene>
    <name evidence="3" type="ORF">RJG51_07400</name>
    <name evidence="2" type="ORF">RJG52_00375</name>
    <name evidence="4" type="ORF">RJG53_05880</name>
    <name evidence="6" type="ORF">RJG55_00380</name>
    <name evidence="5" type="ORF">RJG56_05730</name>
    <name evidence="7" type="ORF">RJG57_10940</name>
</gene>
<evidence type="ECO:0000313" key="7">
    <source>
        <dbReference type="EMBL" id="WNL25546.1"/>
    </source>
</evidence>
<dbReference type="EMBL" id="CP134849">
    <property type="protein sequence ID" value="WNL18134.1"/>
    <property type="molecule type" value="Genomic_DNA"/>
</dbReference>
<proteinExistence type="predicted"/>
<sequence>MYFTEDYKELLEIFNEHEVKYLVAGAFAMSKLGYSRATYDIDLWVEKSKENAIKIVNSLEEFGVPFELSPNDFLEPNCVIQIGNIPNRIDILTDIDGLDFENSWQNKNKIDFDGLSTYSLSLDDLIINKSSTKRAKDKLDLEQLKELSKISK</sequence>
<evidence type="ECO:0000313" key="3">
    <source>
        <dbReference type="EMBL" id="WNL13860.1"/>
    </source>
</evidence>
<organism evidence="4">
    <name type="scientific">Arcobacter sp. AZ-2023</name>
    <dbReference type="NCBI Taxonomy" id="3074453"/>
    <lineage>
        <taxon>Bacteria</taxon>
        <taxon>Pseudomonadati</taxon>
        <taxon>Campylobacterota</taxon>
        <taxon>Epsilonproteobacteria</taxon>
        <taxon>Campylobacterales</taxon>
        <taxon>Arcobacteraceae</taxon>
        <taxon>Arcobacter</taxon>
    </lineage>
</organism>
<dbReference type="EMBL" id="CP134851">
    <property type="protein sequence ID" value="WNL23562.1"/>
    <property type="molecule type" value="Genomic_DNA"/>
</dbReference>
<dbReference type="EMBL" id="CP134850">
    <property type="protein sequence ID" value="WNL20269.1"/>
    <property type="molecule type" value="Genomic_DNA"/>
</dbReference>
<evidence type="ECO:0000313" key="6">
    <source>
        <dbReference type="EMBL" id="WNL23562.1"/>
    </source>
</evidence>
<dbReference type="Gene3D" id="3.30.460.40">
    <property type="match status" value="1"/>
</dbReference>
<reference evidence="4" key="1">
    <citation type="submission" date="2023-09" db="EMBL/GenBank/DDBJ databases">
        <title>Arcobacter tbilisiensis sp. nov. isolated from chicken meat in Tbilisi, Georgia.</title>
        <authorList>
            <person name="Matthias R."/>
            <person name="Zautner A.E."/>
        </authorList>
    </citation>
    <scope>NUCLEOTIDE SEQUENCE</scope>
    <source>
        <strain evidence="7">LEO 70</strain>
        <strain evidence="6">LEO 74</strain>
        <strain evidence="5">LEO 79</strain>
        <strain evidence="4">LEO 99</strain>
    </source>
</reference>
<protein>
    <submittedName>
        <fullName evidence="4">Nucleotidyltransferase</fullName>
    </submittedName>
</protein>
<feature type="domain" description="DUF6036" evidence="1">
    <location>
        <begin position="11"/>
        <end position="143"/>
    </location>
</feature>